<reference evidence="2" key="2">
    <citation type="journal article" name="Front. Microbiol.">
        <title>Degradative Capacity of Two Strains of Rhodonia placenta: From Phenotype to Genotype.</title>
        <authorList>
            <person name="Kolle M."/>
            <person name="Horta M.A.C."/>
            <person name="Nowrousian M."/>
            <person name="Ohm R.A."/>
            <person name="Benz J.P."/>
            <person name="Pilgard A."/>
        </authorList>
    </citation>
    <scope>NUCLEOTIDE SEQUENCE</scope>
    <source>
        <strain evidence="2">FPRL280</strain>
    </source>
</reference>
<protein>
    <submittedName>
        <fullName evidence="2">Uncharacterized protein</fullName>
    </submittedName>
</protein>
<name>A0A8H7TY38_9APHY</name>
<feature type="region of interest" description="Disordered" evidence="1">
    <location>
        <begin position="418"/>
        <end position="438"/>
    </location>
</feature>
<gene>
    <name evidence="2" type="ORF">IEO21_09830</name>
</gene>
<reference evidence="2" key="1">
    <citation type="submission" date="2020-11" db="EMBL/GenBank/DDBJ databases">
        <authorList>
            <person name="Koelle M."/>
            <person name="Horta M.A.C."/>
            <person name="Nowrousian M."/>
            <person name="Ohm R.A."/>
            <person name="Benz P."/>
            <person name="Pilgard A."/>
        </authorList>
    </citation>
    <scope>NUCLEOTIDE SEQUENCE</scope>
    <source>
        <strain evidence="2">FPRL280</strain>
    </source>
</reference>
<proteinExistence type="predicted"/>
<evidence type="ECO:0000256" key="1">
    <source>
        <dbReference type="SAM" id="MobiDB-lite"/>
    </source>
</evidence>
<dbReference type="EMBL" id="JADOXO010000556">
    <property type="protein sequence ID" value="KAF9802743.1"/>
    <property type="molecule type" value="Genomic_DNA"/>
</dbReference>
<feature type="region of interest" description="Disordered" evidence="1">
    <location>
        <begin position="147"/>
        <end position="200"/>
    </location>
</feature>
<evidence type="ECO:0000313" key="2">
    <source>
        <dbReference type="EMBL" id="KAF9802743.1"/>
    </source>
</evidence>
<feature type="compositionally biased region" description="Polar residues" evidence="1">
    <location>
        <begin position="89"/>
        <end position="103"/>
    </location>
</feature>
<accession>A0A8H7TY38</accession>
<sequence>MADKFFDCSRLEHAFDTQEQIDVSSVIDNRALIALHDPSLLKKGATCRSDESSIPAAPHSGTPAHRDLSPTTSLPSCPASPGTCIPQPVVSTGQTRVTPQAIPQPSLGPRLERNPKPEPSDSPAVTWASSSSAILSLTPIPVIHHPASGLPLSSPPPSPLRGHSSTRSSRSSPGRQSQQPSSPVGSPLSPSSPVMLSPVSPPNKETLRLLLPLRYDGKTVIECDRFLSQLRIYWLVNTSLTTIELKVQLVLVQLGTQGVTTPFANEAAFAITLKARFGNLDNEAAAQVELAKLCVDKSVRKKRTATEFSALFKGLADCSGYGDLELHDKFLSGIPSRVYCKIELETFTTWEDTDKRTTEVEQILDLEEEDEVEHAVVHPDRTELWPASMRPLEKETSLAVALATGSKGTVASSAPIATKSTPITTSPSASTSAASASPEKSEMLAALMAQVKSMHEELEHYQAMKEEGF</sequence>
<evidence type="ECO:0000313" key="3">
    <source>
        <dbReference type="Proteomes" id="UP000639403"/>
    </source>
</evidence>
<comment type="caution">
    <text evidence="2">The sequence shown here is derived from an EMBL/GenBank/DDBJ whole genome shotgun (WGS) entry which is preliminary data.</text>
</comment>
<dbReference type="Proteomes" id="UP000639403">
    <property type="component" value="Unassembled WGS sequence"/>
</dbReference>
<organism evidence="2 3">
    <name type="scientific">Rhodonia placenta</name>
    <dbReference type="NCBI Taxonomy" id="104341"/>
    <lineage>
        <taxon>Eukaryota</taxon>
        <taxon>Fungi</taxon>
        <taxon>Dikarya</taxon>
        <taxon>Basidiomycota</taxon>
        <taxon>Agaricomycotina</taxon>
        <taxon>Agaricomycetes</taxon>
        <taxon>Polyporales</taxon>
        <taxon>Adustoporiaceae</taxon>
        <taxon>Rhodonia</taxon>
    </lineage>
</organism>
<feature type="compositionally biased region" description="Basic and acidic residues" evidence="1">
    <location>
        <begin position="110"/>
        <end position="119"/>
    </location>
</feature>
<feature type="compositionally biased region" description="Low complexity" evidence="1">
    <location>
        <begin position="160"/>
        <end position="198"/>
    </location>
</feature>
<dbReference type="AlphaFoldDB" id="A0A8H7TY38"/>
<feature type="region of interest" description="Disordered" evidence="1">
    <location>
        <begin position="45"/>
        <end position="127"/>
    </location>
</feature>